<dbReference type="GO" id="GO:0043565">
    <property type="term" value="F:sequence-specific DNA binding"/>
    <property type="evidence" value="ECO:0007669"/>
    <property type="project" value="InterPro"/>
</dbReference>
<dbReference type="PROSITE" id="PS00041">
    <property type="entry name" value="HTH_ARAC_FAMILY_1"/>
    <property type="match status" value="1"/>
</dbReference>
<feature type="domain" description="HTH araC/xylS-type" evidence="5">
    <location>
        <begin position="250"/>
        <end position="351"/>
    </location>
</feature>
<feature type="compositionally biased region" description="Basic and acidic residues" evidence="4">
    <location>
        <begin position="20"/>
        <end position="34"/>
    </location>
</feature>
<evidence type="ECO:0000256" key="1">
    <source>
        <dbReference type="ARBA" id="ARBA00023015"/>
    </source>
</evidence>
<dbReference type="GO" id="GO:0003700">
    <property type="term" value="F:DNA-binding transcription factor activity"/>
    <property type="evidence" value="ECO:0007669"/>
    <property type="project" value="InterPro"/>
</dbReference>
<dbReference type="SUPFAM" id="SSF46689">
    <property type="entry name" value="Homeodomain-like"/>
    <property type="match status" value="2"/>
</dbReference>
<dbReference type="Pfam" id="PF12833">
    <property type="entry name" value="HTH_18"/>
    <property type="match status" value="1"/>
</dbReference>
<organism evidence="6 7">
    <name type="scientific">Microvirga tunisiensis</name>
    <dbReference type="NCBI Taxonomy" id="2108360"/>
    <lineage>
        <taxon>Bacteria</taxon>
        <taxon>Pseudomonadati</taxon>
        <taxon>Pseudomonadota</taxon>
        <taxon>Alphaproteobacteria</taxon>
        <taxon>Hyphomicrobiales</taxon>
        <taxon>Methylobacteriaceae</taxon>
        <taxon>Microvirga</taxon>
    </lineage>
</organism>
<keyword evidence="7" id="KW-1185">Reference proteome</keyword>
<comment type="caution">
    <text evidence="6">The sequence shown here is derived from an EMBL/GenBank/DDBJ whole genome shotgun (WGS) entry which is preliminary data.</text>
</comment>
<dbReference type="RefSeq" id="WP_152710407.1">
    <property type="nucleotide sequence ID" value="NZ_VOSJ01000015.1"/>
</dbReference>
<evidence type="ECO:0000313" key="7">
    <source>
        <dbReference type="Proteomes" id="UP000403266"/>
    </source>
</evidence>
<dbReference type="PROSITE" id="PS01124">
    <property type="entry name" value="HTH_ARAC_FAMILY_2"/>
    <property type="match status" value="1"/>
</dbReference>
<gene>
    <name evidence="6" type="ORF">FS320_07220</name>
</gene>
<evidence type="ECO:0000256" key="4">
    <source>
        <dbReference type="SAM" id="MobiDB-lite"/>
    </source>
</evidence>
<dbReference type="PANTHER" id="PTHR46796">
    <property type="entry name" value="HTH-TYPE TRANSCRIPTIONAL ACTIVATOR RHAS-RELATED"/>
    <property type="match status" value="1"/>
</dbReference>
<keyword evidence="1" id="KW-0805">Transcription regulation</keyword>
<dbReference type="SMART" id="SM00342">
    <property type="entry name" value="HTH_ARAC"/>
    <property type="match status" value="1"/>
</dbReference>
<dbReference type="InterPro" id="IPR035418">
    <property type="entry name" value="AraC-bd_2"/>
</dbReference>
<name>A0A5N7MEE2_9HYPH</name>
<keyword evidence="3" id="KW-0804">Transcription</keyword>
<reference evidence="6 7" key="1">
    <citation type="journal article" date="2019" name="Syst. Appl. Microbiol.">
        <title>Microvirga tunisiensis sp. nov., a root nodule symbiotic bacterium isolated from Lupinus micranthus and L. luteus grown in Northern Tunisia.</title>
        <authorList>
            <person name="Msaddak A."/>
            <person name="Rejili M."/>
            <person name="Duran D."/>
            <person name="Mars M."/>
            <person name="Palacios J.M."/>
            <person name="Ruiz-Argueso T."/>
            <person name="Rey L."/>
            <person name="Imperial J."/>
        </authorList>
    </citation>
    <scope>NUCLEOTIDE SEQUENCE [LARGE SCALE GENOMIC DNA]</scope>
    <source>
        <strain evidence="6 7">Lmie10</strain>
    </source>
</reference>
<dbReference type="EMBL" id="VOSK01000015">
    <property type="protein sequence ID" value="MPR25028.1"/>
    <property type="molecule type" value="Genomic_DNA"/>
</dbReference>
<dbReference type="InterPro" id="IPR018062">
    <property type="entry name" value="HTH_AraC-typ_CS"/>
</dbReference>
<dbReference type="Pfam" id="PF14525">
    <property type="entry name" value="AraC_binding_2"/>
    <property type="match status" value="1"/>
</dbReference>
<evidence type="ECO:0000256" key="2">
    <source>
        <dbReference type="ARBA" id="ARBA00023125"/>
    </source>
</evidence>
<keyword evidence="2" id="KW-0238">DNA-binding</keyword>
<evidence type="ECO:0000259" key="5">
    <source>
        <dbReference type="PROSITE" id="PS01124"/>
    </source>
</evidence>
<dbReference type="PANTHER" id="PTHR46796:SF12">
    <property type="entry name" value="HTH-TYPE DNA-BINDING TRANSCRIPTIONAL ACTIVATOR EUTR"/>
    <property type="match status" value="1"/>
</dbReference>
<dbReference type="InterPro" id="IPR018060">
    <property type="entry name" value="HTH_AraC"/>
</dbReference>
<accession>A0A5N7MEE2</accession>
<protein>
    <submittedName>
        <fullName evidence="6">AraC family transcriptional regulator</fullName>
    </submittedName>
</protein>
<dbReference type="InterPro" id="IPR050204">
    <property type="entry name" value="AraC_XylS_family_regulators"/>
</dbReference>
<dbReference type="InterPro" id="IPR009057">
    <property type="entry name" value="Homeodomain-like_sf"/>
</dbReference>
<dbReference type="Proteomes" id="UP000403266">
    <property type="component" value="Unassembled WGS sequence"/>
</dbReference>
<evidence type="ECO:0000313" key="6">
    <source>
        <dbReference type="EMBL" id="MPR25028.1"/>
    </source>
</evidence>
<sequence>MAGALKHGPRRGLPPPAQEQTRDRKERSGPVLEHSYRSSKIDEIEHVVSTQITPHKLVPLSRDRSVDSAFHFHGAKNLAVFDIRYGSRIAVEFEHYEAGDLLGFVMANEGTGRVRLDREEFGISQSEGVMITSGPRETLQYAEDCETRVLLMNRSRIAEYCAKLLGREVGKPVDFQAHFSLESASGQSWLRLTQYVASELQEPHSMLKLLPAAQQQLEQTLITSLLLAHRHTYSDALLKPQSPAAPFYVRRAEAFIEAHFSEPLSLADIAAQAGVSARSLQNGFQSFRGMTPMAFLRLVRLRRAQEALLRADPASTTVTEIAISCGFGHMGEFASLYRRTFGETPKQALGKTVYR</sequence>
<feature type="region of interest" description="Disordered" evidence="4">
    <location>
        <begin position="1"/>
        <end position="34"/>
    </location>
</feature>
<dbReference type="AlphaFoldDB" id="A0A5N7MEE2"/>
<evidence type="ECO:0000256" key="3">
    <source>
        <dbReference type="ARBA" id="ARBA00023163"/>
    </source>
</evidence>
<dbReference type="OrthoDB" id="7285481at2"/>
<dbReference type="Gene3D" id="1.10.10.60">
    <property type="entry name" value="Homeodomain-like"/>
    <property type="match status" value="1"/>
</dbReference>
<proteinExistence type="predicted"/>